<dbReference type="PANTHER" id="PTHR31151:SF0">
    <property type="entry name" value="PROLINE-TRNA LIGASE (DUF1680)"/>
    <property type="match status" value="1"/>
</dbReference>
<dbReference type="Pfam" id="PF20736">
    <property type="entry name" value="Glyco_hydro127M"/>
    <property type="match status" value="1"/>
</dbReference>
<organism evidence="2 3">
    <name type="scientific">Streptomyces sulfonofaciens</name>
    <dbReference type="NCBI Taxonomy" id="68272"/>
    <lineage>
        <taxon>Bacteria</taxon>
        <taxon>Bacillati</taxon>
        <taxon>Actinomycetota</taxon>
        <taxon>Actinomycetes</taxon>
        <taxon>Kitasatosporales</taxon>
        <taxon>Streptomycetaceae</taxon>
        <taxon>Streptomyces</taxon>
    </lineage>
</organism>
<name>A0A919GQZ6_9ACTN</name>
<sequence length="254" mass="28081">MNLYLPSTLDWPQRGLSVTQSTGYPTDPAGTSVLTVTGSGHLDPRLRVPYWAERGFTVRLNGVPQRVDAVPGTYVSLSRQWRNGDRVEIAAPFTLRVERALDDPAVQGVAYGPLPLVIRSSATEYQDLTLYRDYPLDRDLSRAIRPAAEPMTFTANGLTLVPFHLDTTEAYHMYFTRAEPEIVFGDTATGVENRPGPDRRTFLDEVWDRGPFGSRGSPVRAVTEVADDRVRAGQLTARQRKVVIAAAGRARLPG</sequence>
<dbReference type="PANTHER" id="PTHR31151">
    <property type="entry name" value="PROLINE-TRNA LIGASE (DUF1680)"/>
    <property type="match status" value="1"/>
</dbReference>
<dbReference type="AlphaFoldDB" id="A0A919GQZ6"/>
<reference evidence="2" key="2">
    <citation type="submission" date="2020-09" db="EMBL/GenBank/DDBJ databases">
        <authorList>
            <person name="Sun Q."/>
            <person name="Ohkuma M."/>
        </authorList>
    </citation>
    <scope>NUCLEOTIDE SEQUENCE</scope>
    <source>
        <strain evidence="2">JCM 5069</strain>
    </source>
</reference>
<feature type="domain" description="Non-reducing end beta-L-arabinofuranosidase-like GH127 middle" evidence="1">
    <location>
        <begin position="1"/>
        <end position="92"/>
    </location>
</feature>
<dbReference type="Proteomes" id="UP000603708">
    <property type="component" value="Unassembled WGS sequence"/>
</dbReference>
<reference evidence="2" key="1">
    <citation type="journal article" date="2014" name="Int. J. Syst. Evol. Microbiol.">
        <title>Complete genome sequence of Corynebacterium casei LMG S-19264T (=DSM 44701T), isolated from a smear-ripened cheese.</title>
        <authorList>
            <consortium name="US DOE Joint Genome Institute (JGI-PGF)"/>
            <person name="Walter F."/>
            <person name="Albersmeier A."/>
            <person name="Kalinowski J."/>
            <person name="Ruckert C."/>
        </authorList>
    </citation>
    <scope>NUCLEOTIDE SEQUENCE</scope>
    <source>
        <strain evidence="2">JCM 5069</strain>
    </source>
</reference>
<dbReference type="RefSeq" id="WP_189939081.1">
    <property type="nucleotide sequence ID" value="NZ_BNCD01000042.1"/>
</dbReference>
<comment type="caution">
    <text evidence="2">The sequence shown here is derived from an EMBL/GenBank/DDBJ whole genome shotgun (WGS) entry which is preliminary data.</text>
</comment>
<accession>A0A919GQZ6</accession>
<protein>
    <recommendedName>
        <fullName evidence="1">Non-reducing end beta-L-arabinofuranosidase-like GH127 middle domain-containing protein</fullName>
    </recommendedName>
</protein>
<gene>
    <name evidence="2" type="ORF">GCM10018793_69580</name>
</gene>
<evidence type="ECO:0000259" key="1">
    <source>
        <dbReference type="Pfam" id="PF20736"/>
    </source>
</evidence>
<proteinExistence type="predicted"/>
<evidence type="ECO:0000313" key="3">
    <source>
        <dbReference type="Proteomes" id="UP000603708"/>
    </source>
</evidence>
<keyword evidence="3" id="KW-1185">Reference proteome</keyword>
<dbReference type="InterPro" id="IPR049046">
    <property type="entry name" value="Beta-AFase-like_GH127_middle"/>
</dbReference>
<evidence type="ECO:0000313" key="2">
    <source>
        <dbReference type="EMBL" id="GHH88739.1"/>
    </source>
</evidence>
<dbReference type="EMBL" id="BNCD01000042">
    <property type="protein sequence ID" value="GHH88739.1"/>
    <property type="molecule type" value="Genomic_DNA"/>
</dbReference>